<keyword evidence="2" id="KW-1185">Reference proteome</keyword>
<dbReference type="OrthoDB" id="799908at2"/>
<proteinExistence type="predicted"/>
<name>A0A5B8V2I4_9SPHI</name>
<dbReference type="Proteomes" id="UP000321479">
    <property type="component" value="Chromosome"/>
</dbReference>
<dbReference type="AlphaFoldDB" id="A0A5B8V2I4"/>
<accession>A0A5B8V2I4</accession>
<organism evidence="1 2">
    <name type="scientific">Mucilaginibacter ginsenosidivorans</name>
    <dbReference type="NCBI Taxonomy" id="398053"/>
    <lineage>
        <taxon>Bacteria</taxon>
        <taxon>Pseudomonadati</taxon>
        <taxon>Bacteroidota</taxon>
        <taxon>Sphingobacteriia</taxon>
        <taxon>Sphingobacteriales</taxon>
        <taxon>Sphingobacteriaceae</taxon>
        <taxon>Mucilaginibacter</taxon>
    </lineage>
</organism>
<reference evidence="1 2" key="1">
    <citation type="journal article" date="2017" name="Curr. Microbiol.">
        <title>Mucilaginibacter ginsenosidivorans sp. nov., Isolated from Soil of Ginseng Field.</title>
        <authorList>
            <person name="Kim M.M."/>
            <person name="Siddiqi M.Z."/>
            <person name="Im W.T."/>
        </authorList>
    </citation>
    <scope>NUCLEOTIDE SEQUENCE [LARGE SCALE GENOMIC DNA]</scope>
    <source>
        <strain evidence="1 2">Gsoil 3017</strain>
    </source>
</reference>
<gene>
    <name evidence="1" type="ORF">FRZ54_22835</name>
</gene>
<dbReference type="EMBL" id="CP042436">
    <property type="protein sequence ID" value="QEC65285.1"/>
    <property type="molecule type" value="Genomic_DNA"/>
</dbReference>
<protein>
    <submittedName>
        <fullName evidence="1">Uncharacterized protein</fullName>
    </submittedName>
</protein>
<evidence type="ECO:0000313" key="2">
    <source>
        <dbReference type="Proteomes" id="UP000321479"/>
    </source>
</evidence>
<dbReference type="PROSITE" id="PS51257">
    <property type="entry name" value="PROKAR_LIPOPROTEIN"/>
    <property type="match status" value="1"/>
</dbReference>
<dbReference type="RefSeq" id="WP_147034116.1">
    <property type="nucleotide sequence ID" value="NZ_CP042436.1"/>
</dbReference>
<sequence>MKNLAYIFIAILICSCRHGNKNNFTDVVGADNKKIPKAEIDNLVKKYQTEDFSAFKNVVITIGLSDSFKTTYTLNRFNKNSAVYFVTVNESKNKITGITNPELQQQKGKDYFTASQIDVLINKFRKLDFKFLSVDDDSDVFINPFYAGHPPCLIRLAKKSNLNSLKITSDFKHYKDDWYIDKSLIDPH</sequence>
<evidence type="ECO:0000313" key="1">
    <source>
        <dbReference type="EMBL" id="QEC65285.1"/>
    </source>
</evidence>
<dbReference type="KEGG" id="mgin:FRZ54_22835"/>